<dbReference type="PANTHER" id="PTHR43143:SF5">
    <property type="entry name" value="SECRETED PROTEIN"/>
    <property type="match status" value="1"/>
</dbReference>
<evidence type="ECO:0000259" key="2">
    <source>
        <dbReference type="PROSITE" id="PS51841"/>
    </source>
</evidence>
<dbReference type="PROSITE" id="PS51841">
    <property type="entry name" value="LTD"/>
    <property type="match status" value="1"/>
</dbReference>
<dbReference type="InterPro" id="IPR004843">
    <property type="entry name" value="Calcineurin-like_PHP"/>
</dbReference>
<dbReference type="Gene3D" id="3.60.21.10">
    <property type="match status" value="1"/>
</dbReference>
<keyword evidence="1" id="KW-0732">Signal</keyword>
<dbReference type="RefSeq" id="WP_344307650.1">
    <property type="nucleotide sequence ID" value="NZ_BAAANO010000009.1"/>
</dbReference>
<dbReference type="PANTHER" id="PTHR43143">
    <property type="entry name" value="METALLOPHOSPHOESTERASE, CALCINEURIN SUPERFAMILY"/>
    <property type="match status" value="1"/>
</dbReference>
<dbReference type="InterPro" id="IPR029052">
    <property type="entry name" value="Metallo-depent_PP-like"/>
</dbReference>
<dbReference type="SUPFAM" id="SSF56300">
    <property type="entry name" value="Metallo-dependent phosphatases"/>
    <property type="match status" value="1"/>
</dbReference>
<dbReference type="InterPro" id="IPR051918">
    <property type="entry name" value="STPP_CPPED1"/>
</dbReference>
<dbReference type="PROSITE" id="PS51318">
    <property type="entry name" value="TAT"/>
    <property type="match status" value="1"/>
</dbReference>
<protein>
    <submittedName>
        <fullName evidence="3">Lamin tail domain-containing protein</fullName>
    </submittedName>
</protein>
<accession>A0ABN2TCG2</accession>
<gene>
    <name evidence="3" type="ORF">GCM10009755_10560</name>
</gene>
<evidence type="ECO:0000256" key="1">
    <source>
        <dbReference type="SAM" id="SignalP"/>
    </source>
</evidence>
<evidence type="ECO:0000313" key="4">
    <source>
        <dbReference type="Proteomes" id="UP001500755"/>
    </source>
</evidence>
<dbReference type="EMBL" id="BAAANO010000009">
    <property type="protein sequence ID" value="GAA2003421.1"/>
    <property type="molecule type" value="Genomic_DNA"/>
</dbReference>
<proteinExistence type="predicted"/>
<evidence type="ECO:0000313" key="3">
    <source>
        <dbReference type="EMBL" id="GAA2003421.1"/>
    </source>
</evidence>
<reference evidence="3 4" key="1">
    <citation type="journal article" date="2019" name="Int. J. Syst. Evol. Microbiol.">
        <title>The Global Catalogue of Microorganisms (GCM) 10K type strain sequencing project: providing services to taxonomists for standard genome sequencing and annotation.</title>
        <authorList>
            <consortium name="The Broad Institute Genomics Platform"/>
            <consortium name="The Broad Institute Genome Sequencing Center for Infectious Disease"/>
            <person name="Wu L."/>
            <person name="Ma J."/>
        </authorList>
    </citation>
    <scope>NUCLEOTIDE SEQUENCE [LARGE SCALE GENOMIC DNA]</scope>
    <source>
        <strain evidence="3 4">JCM 14546</strain>
    </source>
</reference>
<feature type="signal peptide" evidence="1">
    <location>
        <begin position="1"/>
        <end position="34"/>
    </location>
</feature>
<dbReference type="Pfam" id="PF00149">
    <property type="entry name" value="Metallophos"/>
    <property type="match status" value="1"/>
</dbReference>
<dbReference type="Proteomes" id="UP001500755">
    <property type="component" value="Unassembled WGS sequence"/>
</dbReference>
<organism evidence="3 4">
    <name type="scientific">Brevibacterium samyangense</name>
    <dbReference type="NCBI Taxonomy" id="366888"/>
    <lineage>
        <taxon>Bacteria</taxon>
        <taxon>Bacillati</taxon>
        <taxon>Actinomycetota</taxon>
        <taxon>Actinomycetes</taxon>
        <taxon>Micrococcales</taxon>
        <taxon>Brevibacteriaceae</taxon>
        <taxon>Brevibacterium</taxon>
    </lineage>
</organism>
<name>A0ABN2TCG2_9MICO</name>
<dbReference type="InterPro" id="IPR001322">
    <property type="entry name" value="Lamin_tail_dom"/>
</dbReference>
<dbReference type="Gene3D" id="2.60.40.2700">
    <property type="match status" value="1"/>
</dbReference>
<comment type="caution">
    <text evidence="3">The sequence shown here is derived from an EMBL/GenBank/DDBJ whole genome shotgun (WGS) entry which is preliminary data.</text>
</comment>
<feature type="domain" description="LTD" evidence="2">
    <location>
        <begin position="29"/>
        <end position="200"/>
    </location>
</feature>
<sequence length="1351" mass="143463">MKFSAQSRTRALLSAAVTAALAASGAVAVSPALAATAAPAEAPLLQITEVAPDTANVGGSDAYEFIEVRNASDEPVDFGDYTINYLYTDNALVDPVTTSSVLWPAVPADVVIPASGTLVLWVVNPAGVEAGLTAEDFNANYGTDLELGVDLVQMYNGGMANGGSRGIQVMTNTGHDVSRAYYFDNDQTTATTAIQYAWNPAAGEHMWTPSEPNGTVQTMLGLAAPTPGAVSADQIPASTAPTLDGGEAPVIRDLTETGEIPDSGGLDLGFEVSDDVLVRTVALTLTDNLGATQTRNLTAGEDGLFTYSIPSADTFGKQWLEYSVTASDGVQESVLEPVRLDLVEGDPEPVRLSASDGEFVTGDHRVSATTEGDPASLDLSIDGAPVTDTVPSLETGPVFALEATSTDAFFRNGIKLGDEVLTIFDEGFYDRIVTVDATVPVEQIVPGEPLTLTVTAGTKAWPEANVNENNDDFSARNLRLALPDGRILRPTSCDTRKEADGTVTDPAAVDCPADDANIAFSDANLVEFLATFDIPEDAFDSIATTWDTTQVVDGPHTLGASDGTHSVSRTVTVDNTAPVVEPTVVEGELYRGDLTIDAVATDAGAGLNALTATLDGEPIELPFTTSSLALEPGEHTVEFTASDEVGNIGTTAVTFSSADERPEITLGGPAEGATVDGDTVDLTATGASAESDALDLSFREGFTFAPGDEELTVSAGTTTDALAASDAREGEVLSGADLENLLGTDGLEVATESDTTLPYQLYTVDVPEDAGEGAQARFAWTGRANEEAKVLLHARTADGTWETIDEHLTTDGAATGFELGGTVPVDEYAVDGQVTFLVQHSEGFAAGNLSERTDAVDPFHAEATPRSEYDFTVAIESDTQYYNDNQGQVGGSGDDSYYDHQAAIHDFLLDQREELNLQYLIHNGDIVDNHVADESVWAPGNTDPEYQWKNADAQYTKLDEAGLPYGVLAGNHDVGGHDDDYTNYSKYFGEARFADNPWYGGSYKDNRGHYDLVSAAGVDFLMLYMGWPTTNDDELNSEDIAWMNEVIAQYPERKVWINLHEYMLTTGGLGPFPQRVFDEVVTPNENVFAVSSGHYHDAYTRTDDFDDDGDGTTDRTVYSMLFDYQGLPEGGLGYLRLAHFDNAAEQFTVRTYSPSLEVFDSDDPSLNDPAGMQEFTVPYAAGGLESRTKVLATDSVRVDVLTAKEIGAAAGVPSGTEATVTWNDLTDGEHGWYVLASGPHGGEAASEVRTFTAVVPEEEPAPAEFVTSVPVVSGDKGIKPGSTLRVDPGTWEPSPEFSYEWLADGEPIAGATGETFKLTGKHKGQDITVRVTGALEGYETATVESEPVRWK</sequence>
<dbReference type="InterPro" id="IPR006311">
    <property type="entry name" value="TAT_signal"/>
</dbReference>
<feature type="chain" id="PRO_5045312095" evidence="1">
    <location>
        <begin position="35"/>
        <end position="1351"/>
    </location>
</feature>
<keyword evidence="4" id="KW-1185">Reference proteome</keyword>